<feature type="transmembrane region" description="Helical" evidence="1">
    <location>
        <begin position="152"/>
        <end position="175"/>
    </location>
</feature>
<evidence type="ECO:0000256" key="1">
    <source>
        <dbReference type="SAM" id="Phobius"/>
    </source>
</evidence>
<comment type="caution">
    <text evidence="2">The sequence shown here is derived from an EMBL/GenBank/DDBJ whole genome shotgun (WGS) entry which is preliminary data.</text>
</comment>
<name>A0A6H9XIE3_9CORY</name>
<reference evidence="2 3" key="1">
    <citation type="submission" date="2018-06" db="EMBL/GenBank/DDBJ databases">
        <authorList>
            <consortium name="Pathogen Informatics"/>
            <person name="Doyle S."/>
        </authorList>
    </citation>
    <scope>NUCLEOTIDE SEQUENCE [LARGE SCALE GENOMIC DNA]</scope>
    <source>
        <strain evidence="2 3">NCTC10254</strain>
    </source>
</reference>
<dbReference type="EMBL" id="UARK01000006">
    <property type="protein sequence ID" value="SPW28253.1"/>
    <property type="molecule type" value="Genomic_DNA"/>
</dbReference>
<dbReference type="RefSeq" id="WP_005526535.1">
    <property type="nucleotide sequence ID" value="NZ_CP050134.2"/>
</dbReference>
<protein>
    <submittedName>
        <fullName evidence="2">Uncharacterized protein</fullName>
    </submittedName>
</protein>
<evidence type="ECO:0000313" key="3">
    <source>
        <dbReference type="Proteomes" id="UP000249886"/>
    </source>
</evidence>
<evidence type="ECO:0000313" key="2">
    <source>
        <dbReference type="EMBL" id="SPW28253.1"/>
    </source>
</evidence>
<dbReference type="GeneID" id="84574381"/>
<keyword evidence="1" id="KW-1133">Transmembrane helix</keyword>
<accession>A0A6H9XIE3</accession>
<sequence length="176" mass="19279">MEYTSWGNRGKAGDTRIVHLFEKSDVDIATFPQVNTGDATVGEATWQLTSTPNTLTAVLPEGVTYTATVPAKKFSRAKEITIDFGDKQVQAINEGGADWVYVDAADKKLGQFSGSNNGVRRSITEFEPDVTLTHDEQVFLSWVTRTMLESRLAVTTMIATMSLLLMIPVALFALIT</sequence>
<keyword evidence="1" id="KW-0472">Membrane</keyword>
<proteinExistence type="predicted"/>
<keyword evidence="1" id="KW-0812">Transmembrane</keyword>
<dbReference type="AlphaFoldDB" id="A0A6H9XIE3"/>
<gene>
    <name evidence="2" type="ORF">NCTC10254_01245</name>
</gene>
<dbReference type="Proteomes" id="UP000249886">
    <property type="component" value="Unassembled WGS sequence"/>
</dbReference>
<organism evidence="2 3">
    <name type="scientific">Corynebacterium matruchotii</name>
    <dbReference type="NCBI Taxonomy" id="43768"/>
    <lineage>
        <taxon>Bacteria</taxon>
        <taxon>Bacillati</taxon>
        <taxon>Actinomycetota</taxon>
        <taxon>Actinomycetes</taxon>
        <taxon>Mycobacteriales</taxon>
        <taxon>Corynebacteriaceae</taxon>
        <taxon>Corynebacterium</taxon>
    </lineage>
</organism>